<proteinExistence type="predicted"/>
<reference evidence="3 4" key="1">
    <citation type="journal article" date="2015" name="BMC Genomics">
        <title>Insights from the genome of Ophiocordyceps polyrhachis-furcata to pathogenicity and host specificity in insect fungi.</title>
        <authorList>
            <person name="Wichadakul D."/>
            <person name="Kobmoo N."/>
            <person name="Ingsriswang S."/>
            <person name="Tangphatsornruang S."/>
            <person name="Chantasingh D."/>
            <person name="Luangsa-ard J.J."/>
            <person name="Eurwilaichitr L."/>
        </authorList>
    </citation>
    <scope>NUCLEOTIDE SEQUENCE [LARGE SCALE GENOMIC DNA]</scope>
    <source>
        <strain evidence="3 4">BCC 54312</strain>
    </source>
</reference>
<feature type="compositionally biased region" description="Pro residues" evidence="1">
    <location>
        <begin position="211"/>
        <end position="231"/>
    </location>
</feature>
<dbReference type="InterPro" id="IPR054464">
    <property type="entry name" value="ULD_fung"/>
</dbReference>
<protein>
    <recommendedName>
        <fullName evidence="2">Ubiquitin-like domain-containing protein</fullName>
    </recommendedName>
</protein>
<organism evidence="3 4">
    <name type="scientific">Ophiocordyceps polyrhachis-furcata BCC 54312</name>
    <dbReference type="NCBI Taxonomy" id="1330021"/>
    <lineage>
        <taxon>Eukaryota</taxon>
        <taxon>Fungi</taxon>
        <taxon>Dikarya</taxon>
        <taxon>Ascomycota</taxon>
        <taxon>Pezizomycotina</taxon>
        <taxon>Sordariomycetes</taxon>
        <taxon>Hypocreomycetidae</taxon>
        <taxon>Hypocreales</taxon>
        <taxon>Ophiocordycipitaceae</taxon>
        <taxon>Ophiocordyceps</taxon>
    </lineage>
</organism>
<dbReference type="PANTHER" id="PTHR45725">
    <property type="entry name" value="FORMIN HOMOLOGY 2 FAMILY MEMBER"/>
    <property type="match status" value="1"/>
</dbReference>
<feature type="domain" description="Ubiquitin-like" evidence="2">
    <location>
        <begin position="455"/>
        <end position="537"/>
    </location>
</feature>
<evidence type="ECO:0000259" key="2">
    <source>
        <dbReference type="Pfam" id="PF22893"/>
    </source>
</evidence>
<feature type="region of interest" description="Disordered" evidence="1">
    <location>
        <begin position="266"/>
        <end position="325"/>
    </location>
</feature>
<keyword evidence="4" id="KW-1185">Reference proteome</keyword>
<name>A0A367LGS0_9HYPO</name>
<dbReference type="PANTHER" id="PTHR45725:SF1">
    <property type="entry name" value="DISHEVELLED ASSOCIATED ACTIVATOR OF MORPHOGENESIS, ISOFORM D"/>
    <property type="match status" value="1"/>
</dbReference>
<gene>
    <name evidence="3" type="ORF">L249_5464</name>
</gene>
<dbReference type="AlphaFoldDB" id="A0A367LGS0"/>
<dbReference type="OrthoDB" id="3045089at2759"/>
<dbReference type="Proteomes" id="UP000253664">
    <property type="component" value="Unassembled WGS sequence"/>
</dbReference>
<evidence type="ECO:0000256" key="1">
    <source>
        <dbReference type="SAM" id="MobiDB-lite"/>
    </source>
</evidence>
<evidence type="ECO:0000313" key="3">
    <source>
        <dbReference type="EMBL" id="RCI13610.1"/>
    </source>
</evidence>
<feature type="region of interest" description="Disordered" evidence="1">
    <location>
        <begin position="209"/>
        <end position="235"/>
    </location>
</feature>
<dbReference type="STRING" id="1330021.A0A367LGS0"/>
<feature type="region of interest" description="Disordered" evidence="1">
    <location>
        <begin position="1"/>
        <end position="100"/>
    </location>
</feature>
<evidence type="ECO:0000313" key="4">
    <source>
        <dbReference type="Proteomes" id="UP000253664"/>
    </source>
</evidence>
<feature type="compositionally biased region" description="Acidic residues" evidence="1">
    <location>
        <begin position="31"/>
        <end position="41"/>
    </location>
</feature>
<dbReference type="EMBL" id="LKCN02000006">
    <property type="protein sequence ID" value="RCI13610.1"/>
    <property type="molecule type" value="Genomic_DNA"/>
</dbReference>
<dbReference type="InterPro" id="IPR051425">
    <property type="entry name" value="Formin_Homology"/>
</dbReference>
<comment type="caution">
    <text evidence="3">The sequence shown here is derived from an EMBL/GenBank/DDBJ whole genome shotgun (WGS) entry which is preliminary data.</text>
</comment>
<feature type="compositionally biased region" description="Low complexity" evidence="1">
    <location>
        <begin position="21"/>
        <end position="30"/>
    </location>
</feature>
<sequence>MPPGESSRSTSHRSEEEESSQYEAYTSYTATDEELEDDGDYEHEAVYPCDSASAINELPPSRPRSGRSATRHHRTSRQEAQYDPVQPHALNSPSVDNPEDFAGYYSQAQPFQPLPAHRGGAGYYGGRGHAHPFAHNHANHYIGGYPNGGQMVPYSYAPGQIPFSPMSNNSSGASYFGGEPRPIYDMTPYQPGFYPPQYALAAHLQQFHLTPPAPPATEAPPQPTSPPPPKEPPVDIEKIKRDAEEAAKKEHEDRLRAIDEAQKRDALIRKEAEDNMQRRLDEQRKRDEESLKAIAKAKEEADAAAVKRIEEQKKEDEERKRLQSEEMRRVEENAIRQYEANAKAEAEREKRAMEDRIRIEEAAKAQVHAILKADADAKAAAEKKAAEEADRLKLLQEEAKRKAELDALAKIEADKEAAKKAAEAEAAAKKEHEALKKRIIDEARAKFEEAAKKSDKGSINFKDAFGRKFNFPFSLVCSWQGMEELIKQAFVNVDVIGPHVQEGHYDLTGPNGEIILPSIWEKVIQPDWSISMTMWPVEKRPPLTVPPRPPMRDRGGIPIPPPPPLGMGMGPPPDWAGDRRRRTHIPNFDIIDVGPPPKSKKSAAKRNSAVLGFFAGTGKPVKKK</sequence>
<accession>A0A367LGS0</accession>
<dbReference type="Pfam" id="PF22893">
    <property type="entry name" value="ULD_2"/>
    <property type="match status" value="1"/>
</dbReference>